<evidence type="ECO:0000313" key="6">
    <source>
        <dbReference type="Proteomes" id="UP000606463"/>
    </source>
</evidence>
<dbReference type="GO" id="GO:0005525">
    <property type="term" value="F:GTP binding"/>
    <property type="evidence" value="ECO:0007669"/>
    <property type="project" value="UniProtKB-KW"/>
</dbReference>
<accession>A0A9D0YPF6</accession>
<protein>
    <submittedName>
        <fullName evidence="5">GTP-binding protein</fullName>
    </submittedName>
</protein>
<dbReference type="GO" id="GO:0016787">
    <property type="term" value="F:hydrolase activity"/>
    <property type="evidence" value="ECO:0007669"/>
    <property type="project" value="UniProtKB-KW"/>
</dbReference>
<keyword evidence="2" id="KW-0547">Nucleotide-binding</keyword>
<reference evidence="5" key="1">
    <citation type="journal article" date="2020" name="ISME J.">
        <title>Gammaproteobacteria mediating utilization of methyl-, sulfur- and petroleum organic compounds in deep ocean hydrothermal plumes.</title>
        <authorList>
            <person name="Zhou Z."/>
            <person name="Liu Y."/>
            <person name="Pan J."/>
            <person name="Cron B.R."/>
            <person name="Toner B.M."/>
            <person name="Anantharaman K."/>
            <person name="Breier J.A."/>
            <person name="Dick G.J."/>
            <person name="Li M."/>
        </authorList>
    </citation>
    <scope>NUCLEOTIDE SEQUENCE</scope>
    <source>
        <strain evidence="5">SZUA-1501</strain>
    </source>
</reference>
<dbReference type="Pfam" id="PF03029">
    <property type="entry name" value="ATP_bind_1"/>
    <property type="match status" value="1"/>
</dbReference>
<gene>
    <name evidence="5" type="ORF">EYH37_02325</name>
</gene>
<dbReference type="AlphaFoldDB" id="A0A9D0YPF6"/>
<organism evidence="5 6">
    <name type="scientific">Aquifex aeolicus</name>
    <dbReference type="NCBI Taxonomy" id="63363"/>
    <lineage>
        <taxon>Bacteria</taxon>
        <taxon>Pseudomonadati</taxon>
        <taxon>Aquificota</taxon>
        <taxon>Aquificia</taxon>
        <taxon>Aquificales</taxon>
        <taxon>Aquificaceae</taxon>
        <taxon>Aquifex</taxon>
    </lineage>
</organism>
<dbReference type="PANTHER" id="PTHR42708">
    <property type="entry name" value="ATP/GTP-BINDING PROTEIN-RELATED"/>
    <property type="match status" value="1"/>
</dbReference>
<dbReference type="PROSITE" id="PS51419">
    <property type="entry name" value="RAB"/>
    <property type="match status" value="1"/>
</dbReference>
<sequence length="178" mass="19845">MAKDKKVFKILITGSFGSGKTTFVKNISEIDPLLTEKNISRPENRSEDKQTTTVAIDMGKLKVGDDVEVYLFSTPGQERFDFMFDILSKGILGAIILVDATSNESIEVAENLAKKIRERFDIPILYAVTKLDLPNAKSLEEIKAFLSTMEDIPVEPLNPMDKESGKEVLVKLLSKIFS</sequence>
<evidence type="ECO:0000256" key="4">
    <source>
        <dbReference type="ARBA" id="ARBA00023134"/>
    </source>
</evidence>
<comment type="similarity">
    <text evidence="1">Belongs to the GPN-loop GTPase family.</text>
</comment>
<evidence type="ECO:0000313" key="5">
    <source>
        <dbReference type="EMBL" id="HIP98189.1"/>
    </source>
</evidence>
<evidence type="ECO:0000256" key="1">
    <source>
        <dbReference type="ARBA" id="ARBA00005290"/>
    </source>
</evidence>
<dbReference type="EMBL" id="DQVE01000023">
    <property type="protein sequence ID" value="HIP98189.1"/>
    <property type="molecule type" value="Genomic_DNA"/>
</dbReference>
<keyword evidence="3" id="KW-0378">Hydrolase</keyword>
<evidence type="ECO:0000256" key="3">
    <source>
        <dbReference type="ARBA" id="ARBA00022801"/>
    </source>
</evidence>
<dbReference type="PANTHER" id="PTHR42708:SF1">
    <property type="entry name" value="GLIDING MOTILITY PROTEIN MGLA"/>
    <property type="match status" value="1"/>
</dbReference>
<dbReference type="Gene3D" id="3.40.50.300">
    <property type="entry name" value="P-loop containing nucleotide triphosphate hydrolases"/>
    <property type="match status" value="1"/>
</dbReference>
<proteinExistence type="inferred from homology"/>
<keyword evidence="4" id="KW-0342">GTP-binding</keyword>
<dbReference type="InterPro" id="IPR052705">
    <property type="entry name" value="Gliding_Motility_GTPase"/>
</dbReference>
<dbReference type="SUPFAM" id="SSF52540">
    <property type="entry name" value="P-loop containing nucleoside triphosphate hydrolases"/>
    <property type="match status" value="1"/>
</dbReference>
<dbReference type="InterPro" id="IPR027417">
    <property type="entry name" value="P-loop_NTPase"/>
</dbReference>
<dbReference type="CDD" id="cd00882">
    <property type="entry name" value="Ras_like_GTPase"/>
    <property type="match status" value="1"/>
</dbReference>
<name>A0A9D0YPF6_AQUAO</name>
<evidence type="ECO:0000256" key="2">
    <source>
        <dbReference type="ARBA" id="ARBA00022741"/>
    </source>
</evidence>
<dbReference type="InterPro" id="IPR004130">
    <property type="entry name" value="Gpn"/>
</dbReference>
<dbReference type="Proteomes" id="UP000606463">
    <property type="component" value="Unassembled WGS sequence"/>
</dbReference>
<dbReference type="PRINTS" id="PR00449">
    <property type="entry name" value="RASTRNSFRMNG"/>
</dbReference>
<comment type="caution">
    <text evidence="5">The sequence shown here is derived from an EMBL/GenBank/DDBJ whole genome shotgun (WGS) entry which is preliminary data.</text>
</comment>